<accession>A0A166J1I3</accession>
<keyword evidence="2" id="KW-1185">Reference proteome</keyword>
<dbReference type="EMBL" id="KU297983">
    <property type="protein sequence ID" value="ANA11693.1"/>
    <property type="molecule type" value="Genomic_RNA"/>
</dbReference>
<reference evidence="2" key="1">
    <citation type="journal article" date="2016" name="Arch. Virol.">
        <title>Complete genome sequence of a new enamovirus from Argentina infecting alfalfa plants showing dwarfism symptoms.</title>
        <authorList>
            <person name="Bejerman N."/>
            <person name="Giolitti F."/>
            <person name="Trucco V."/>
            <person name="de Breuil S."/>
            <person name="Dietzgen R.G."/>
            <person name="Lenardon S."/>
        </authorList>
    </citation>
    <scope>NUCLEOTIDE SEQUENCE [LARGE SCALE GENOMIC DNA]</scope>
</reference>
<dbReference type="KEGG" id="vg:27429659"/>
<dbReference type="RefSeq" id="YP_009249822.1">
    <property type="nucleotide sequence ID" value="NC_029993.1"/>
</dbReference>
<sequence length="303" mass="33679">MNAVEQPQLPLAYALRISSVAFLINSLDGLHAEARELNGPLALVTSSYYLLVSIALCWAHPGSFWYRPGCWLQPLPGRNLILCGPAAVLRRFRLYAARLGLVLCEDSSRGEGATSISLQSYWALPNNIWMDMAQLDLLTFAMPLANLFAFLAGGQARHPPFVEGVGSAYYIPTLLGVTDQDSRLYLALRRRNSYLGRNPDRARPGVLESMAVLCTLVRRPGIARQVLTLHGGPINRVLGLAEEDRIIFGAADNHTSYNNQVSQFDRDRTNQSLFSVDLEHLNDLELNAMGYDSEGDEDFDDYF</sequence>
<evidence type="ECO:0000313" key="1">
    <source>
        <dbReference type="EMBL" id="ANA11693.1"/>
    </source>
</evidence>
<protein>
    <submittedName>
        <fullName evidence="1">Hypothetical 34K protein</fullName>
    </submittedName>
</protein>
<name>A0A166J1I3_9VIRU</name>
<evidence type="ECO:0000313" key="2">
    <source>
        <dbReference type="Proteomes" id="UP000232737"/>
    </source>
</evidence>
<organism evidence="1 2">
    <name type="scientific">Enamovirus AEV</name>
    <dbReference type="NCBI Taxonomy" id="1770265"/>
    <lineage>
        <taxon>Viruses</taxon>
        <taxon>Riboviria</taxon>
        <taxon>Orthornavirae</taxon>
        <taxon>Pisuviricota</taxon>
        <taxon>Pisoniviricetes</taxon>
        <taxon>Sobelivirales</taxon>
        <taxon>Solemoviridae</taxon>
        <taxon>Enamovirus</taxon>
    </lineage>
</organism>
<dbReference type="Proteomes" id="UP000232737">
    <property type="component" value="Segment"/>
</dbReference>
<dbReference type="GeneID" id="27429659"/>
<proteinExistence type="predicted"/>
<dbReference type="OrthoDB" id="30138at10239"/>